<gene>
    <name evidence="3" type="ORF">Fot_05101</name>
</gene>
<feature type="domain" description="Spatacsin C-terminal" evidence="2">
    <location>
        <begin position="2845"/>
        <end position="3136"/>
    </location>
</feature>
<dbReference type="EMBL" id="JBFOLJ010000002">
    <property type="protein sequence ID" value="KAL2551482.1"/>
    <property type="molecule type" value="Genomic_DNA"/>
</dbReference>
<feature type="region of interest" description="Disordered" evidence="1">
    <location>
        <begin position="72"/>
        <end position="96"/>
    </location>
</feature>
<accession>A0ABD1WP71</accession>
<proteinExistence type="predicted"/>
<reference evidence="4" key="1">
    <citation type="submission" date="2024-07" db="EMBL/GenBank/DDBJ databases">
        <title>Two chromosome-level genome assemblies of Korean endemic species Abeliophyllum distichum and Forsythia ovata (Oleaceae).</title>
        <authorList>
            <person name="Jang H."/>
        </authorList>
    </citation>
    <scope>NUCLEOTIDE SEQUENCE [LARGE SCALE GENOMIC DNA]</scope>
</reference>
<dbReference type="InterPro" id="IPR028103">
    <property type="entry name" value="Spatacsin"/>
</dbReference>
<keyword evidence="4" id="KW-1185">Reference proteome</keyword>
<evidence type="ECO:0000259" key="2">
    <source>
        <dbReference type="Pfam" id="PF14649"/>
    </source>
</evidence>
<protein>
    <recommendedName>
        <fullName evidence="2">Spatacsin C-terminal domain-containing protein</fullName>
    </recommendedName>
</protein>
<feature type="region of interest" description="Disordered" evidence="1">
    <location>
        <begin position="296"/>
        <end position="320"/>
    </location>
</feature>
<dbReference type="PANTHER" id="PTHR13650">
    <property type="entry name" value="SPATACSIN"/>
    <property type="match status" value="1"/>
</dbReference>
<evidence type="ECO:0000313" key="3">
    <source>
        <dbReference type="EMBL" id="KAL2551482.1"/>
    </source>
</evidence>
<dbReference type="InterPro" id="IPR028107">
    <property type="entry name" value="Spatacsin_C_dom"/>
</dbReference>
<sequence length="3227" mass="359691">MNFNCSHDEEGLRILQLRKWAPSEFPYNPLDFREGFLSPTRELLLLLSHNFEALLLPLVKVDRCMKNKEPESNYYGSFQNPPELSSPSISGTRDNISSTSESVELDFSKDCTSGITFPRYSNYGFISDVNSVAWGICVDKCDQHEDTPFQDLLFVSGNHGVVVHAFPQFYKTSKVTKSIQGGDVGQGTWVDWGPSTTLFHNLEVQEESKLQFEATREMPNSFDVEAEEDLSASVAAKIWLRTFLTKVETLKSGDGVYTRFPKCCSKDMISFRILDQDSQLLDFLFHGSCPVSLEKENSNISSVDPQNNRSADANSSPSNVVLEEDNFSDSVSSGKNNSYKCIKVFSGDSHRLVGFVISLMDPVPVNTNDANERKCNKLFIAVARLVNWGIEWVCSVKLEENADRSRLSEWTDFSFSHTFLICLSASGLISFYGATTGEHIASLDVIHICQLGYCPSSDEQETDSNVLKDEMHEKSFHHVGSLSGKRRFRRLVTFSHSSVLGVMDESGVTYVMRTDDHIPGDYFSFKNLLPQNQHLGLGLLVGWEVGAAEIGYQRALSNISAFQDVLWNRSSSFIGNLRSKELLKTQESNFKDQRSQYDSYVANSYNAAQIMDQKFSSTDFPSRLMRKVFLPPSGSNEDDVICFSPFGITRLMKRCSCTGKSCEVVHSDLHLDFIANDDISYNVRGREASVKGAVGCNFHGFLYLVTEEGLSVVLPSLSVSLHFYPVEAIGYRLPSSTNSMKCQAGCLFETEGIKNIWAPWKVEVLDKVLLYEGPEEADQLCLENGWDLQISRIRRLQLALDYLKFEEIENSLAMLVGVNLVEEGIMRLLFAAIYLMFYKVSNDNEVSAALRLLALATGFATKVIHKYGLLQYNNDAVEPWGSRVNRDFSLPPDLTCKEHGGVGNSRRLHDMAQFLVIIRSLQQQLNAKLRRPGQGLMDGLGDSSLVNADLSEDDSKDPVVSAHALSLDTSNQLENSFPATEIDLSGTENLALMPADTFAIKTHQDLENFQGAVLVSEGSALGKRILPLENPKDMIARWELGNLDLKTIVKDALLSGRLPLAVLKLHLHRSNDLVPGAETHDTFNEVRIVGRAIAYDLFLKGEIGLGIATLQKLGEDVEATLRQLVFGTVRRSLRVQIAEEMKIYGYLGPHELKILEILSLIERVYPCNSFWRTFVGRWKELKRASIGDAPGQISLHLLHPPHKNLIIPCGEIDGVVLGSWTSIDEQSIPPEVDDDSSEAAYWIAAAAWSDAWDQRIIDRVVLDQPLLMGVNVLWESQLEYYICHNNWVEVSKLLEVIPPYALSSGSLSISLDGLHSASAVDYGGELSEYNNYPNFLEELDAVCMNVPSIRVFRFPTNNCSVWLRMLMEQQLAKKFIFLKDLWHGTADIVPLLARSGFILGIHDNYFLDGSIDSRSDSILAIGDVSINPDAVQALHKVVIHFCAQYNLLNLLDIYLDHHKLDADQNSLSVLQDAAGDNEWVKWLLLLRVKGKEYEASFSNARAVASRNLVPGSNLSDLEIDDIVRTVDDIAEGAGEMAALATLMFAPIPLQECLSSGSVNRHYSSSQCTLENLRPALQRFPTLWRTLVTACFGQGPYNIFSPKTKVSGGSDILDYLNWRENVFFSSAHDTSLMQIVPCWFPKAVRRLIQLYVQGPIGWQSLVNLQTGEFSMLREFYYLLNSSDHAEISALSWEAAVQKHIEEEIYASSLEETELGLEHYLHRGRALAAFNHLLSARVQKLKSENTLKGRSETSLNEQTNVQSDVHTLLGPITQNEGSLLSSVIPLAVVHFEDTVLVASCALLLELCGLSASIIRIDIAALRRISSFYKSADNNPYKQLSPKDSAFYSKSLEIDVTESLARALADDYRHDYSNNVMQNGDKNYGIGNQPSRALMLVLQHLEKASLPLPSDGMTCGSWLSTGNGDGADLRSQQKAASEHWHLVTVFCQMHYIPLSTKYLAVLARDNDWVGFLSEAQFGGYFSDTVIQVASKEFSDPRLKIHILTVLRSMQLRKKVSSSSILDTAEKRNEISFSNENLYTPVELFGIIAECEKLEKPGEALLLKAKNLCWSILAMVASCFADVSPLSCLTVWLEITAARETSAIKVNDIASQIAKNVGAAVEATNSLPANARTVTFHYNRKSPKRRRLMEPISVDSLALTESKMSTSSGGAKIQGVIAKEEREKQAGEDVEVSAETDDMAGLLSRMVAVLCEQRLFLPLLRAFEIFLPSCSLLPFVRALQAFSQMRLSEASAHLGSFAARIKEESSHTQTHSGREGHIGNSWTSSTAVKAADAILATCPSPYEKRCLLQLLAATDFGDGGSTAAYYQRLYWKINLAEPSLRTDDCAHLGNETLDDASLLTALEKNGYWEQARNWARQLEASGESLWKSAANHVTEMQAEAMVAEWKEFLWDVPEERVALWSHCQTLFLRYSFPALQAGQFFLKHAEVVEKDLPVRELHELLLLSVQWLSGMITQSNPVYPLHLLREIETRVWLLAVESEAQVKNEGEYALTYTTWEPGTGKDSNIIDRTANVITKMDDHINAVRSKISEKNDARENSQTRVRIPQTVDSSFSSIAGGSSKIKRRAKGFASSRKPLLDALDKNFESEGGLLPVNPRDDSQLDENFKMDISLSRWEERVGPAELERAVLSLLDFGQTTAARQLQNKLSPGDTPSEFTLVDVALKLATLSTPHNKISISMLDNEVRSFIQSCDLQTDHHVIDPLKVLESLATLLMEGSGRGLCKRIISVVKSANMLGISFSEAFEKQPIELLQLLSLKAQDSFEEANLLVQTHSIPASSIAQILAESFLKGLLAAHRGGYMDSQKEEGPAPLLWRFSDFLKWAELCPSESEIGHALMRLVITGQEIPHACEVELLILSHHFYKSSVCLDGVDVLVALAAARVEAYVWEGDFSCLARLITGVGNFHALNFILGILIENGQLDLLLQKYSAAADANSGTAEAVRGFRMSVLTSLKQFNPNDLDAFAMVYNHFDMKHETASLLELRAKQSSQQWFLRYDKDQSEDLLESMRYFIEAAEVHSSIDAGNKTRKACAQASLVSLQIRMPDTQWLNLSETNARRRLVEQYRFQEALIVAEAYGLNQPSEWALVLWDQMLNPELTEQFVAEFVAVLSLPPSMLAELTRFYRAEMAARGDQSQFSVWLTGGGLPGDWAKYLARSFRCLLRRTRDLRLRLQLATVATGFGDVMDACNKALDKVPENAGPLVLRKGHGGAYLPLM</sequence>
<organism evidence="3 4">
    <name type="scientific">Forsythia ovata</name>
    <dbReference type="NCBI Taxonomy" id="205694"/>
    <lineage>
        <taxon>Eukaryota</taxon>
        <taxon>Viridiplantae</taxon>
        <taxon>Streptophyta</taxon>
        <taxon>Embryophyta</taxon>
        <taxon>Tracheophyta</taxon>
        <taxon>Spermatophyta</taxon>
        <taxon>Magnoliopsida</taxon>
        <taxon>eudicotyledons</taxon>
        <taxon>Gunneridae</taxon>
        <taxon>Pentapetalae</taxon>
        <taxon>asterids</taxon>
        <taxon>lamiids</taxon>
        <taxon>Lamiales</taxon>
        <taxon>Oleaceae</taxon>
        <taxon>Forsythieae</taxon>
        <taxon>Forsythia</taxon>
    </lineage>
</organism>
<feature type="compositionally biased region" description="Polar residues" evidence="1">
    <location>
        <begin position="298"/>
        <end position="319"/>
    </location>
</feature>
<evidence type="ECO:0000313" key="4">
    <source>
        <dbReference type="Proteomes" id="UP001604277"/>
    </source>
</evidence>
<name>A0ABD1WP71_9LAMI</name>
<feature type="compositionally biased region" description="Polar residues" evidence="1">
    <location>
        <begin position="74"/>
        <end position="96"/>
    </location>
</feature>
<dbReference type="PANTHER" id="PTHR13650:SF0">
    <property type="entry name" value="SPATACSIN"/>
    <property type="match status" value="1"/>
</dbReference>
<evidence type="ECO:0000256" key="1">
    <source>
        <dbReference type="SAM" id="MobiDB-lite"/>
    </source>
</evidence>
<dbReference type="Pfam" id="PF14649">
    <property type="entry name" value="Spatacsin_C"/>
    <property type="match status" value="1"/>
</dbReference>
<comment type="caution">
    <text evidence="3">The sequence shown here is derived from an EMBL/GenBank/DDBJ whole genome shotgun (WGS) entry which is preliminary data.</text>
</comment>
<dbReference type="Proteomes" id="UP001604277">
    <property type="component" value="Unassembled WGS sequence"/>
</dbReference>